<dbReference type="AlphaFoldDB" id="L0GT09"/>
<dbReference type="KEGG" id="psh:Psest_4017"/>
<accession>L0GT09</accession>
<dbReference type="RefSeq" id="WP_015278667.1">
    <property type="nucleotide sequence ID" value="NC_019936.1"/>
</dbReference>
<reference evidence="1 2" key="1">
    <citation type="submission" date="2011-10" db="EMBL/GenBank/DDBJ databases">
        <title>Complete sequence of chromosome of Pseudomonas stutzeri RCH2.</title>
        <authorList>
            <consortium name="US DOE Joint Genome Institute"/>
            <person name="Lucas S."/>
            <person name="Han J."/>
            <person name="Lapidus A."/>
            <person name="Cheng J.-F."/>
            <person name="Goodwin L."/>
            <person name="Pitluck S."/>
            <person name="Peters L."/>
            <person name="Ovchinnikova G."/>
            <person name="Zeytun A."/>
            <person name="Lu M."/>
            <person name="Detter J.C."/>
            <person name="Han C."/>
            <person name="Tapia R."/>
            <person name="Land M."/>
            <person name="Hauser L."/>
            <person name="Kyrpides N."/>
            <person name="Ivanova N."/>
            <person name="Pagani I."/>
            <person name="Chakraborty R."/>
            <person name="Arkin A."/>
            <person name="Dehal P."/>
            <person name="Wall J."/>
            <person name="Hazen T."/>
            <person name="Woyke T."/>
        </authorList>
    </citation>
    <scope>NUCLEOTIDE SEQUENCE [LARGE SCALE GENOMIC DNA]</scope>
    <source>
        <strain evidence="1 2">RCH2</strain>
    </source>
</reference>
<dbReference type="HOGENOM" id="CLU_1119415_0_0_6"/>
<evidence type="ECO:0000313" key="1">
    <source>
        <dbReference type="EMBL" id="AGA88490.1"/>
    </source>
</evidence>
<dbReference type="Proteomes" id="UP000010820">
    <property type="component" value="Chromosome"/>
</dbReference>
<sequence>MTNPQTAPVKRRILVTRFDPLRLCDFIGGYRQELGCSHEEAAFASADIFRKIEARSSQLSADTCWAAEVLDQTARRNIRGVQTARLIMYFERQALSKSKREPFILIEDDLGGELLASDAAVYFSPSALTGLIEKYWSRDRIPRFIHSDISGSKQGDSAQPAAREHLKARELLTVQRLTGALMAMLTTCANKENARRTILSSTLCTKGAQKQGPFSAAQGLTYIADRLGISDFPDTDTVAKYLPPKQDEA</sequence>
<protein>
    <submittedName>
        <fullName evidence="1">Uncharacterized protein</fullName>
    </submittedName>
</protein>
<evidence type="ECO:0000313" key="2">
    <source>
        <dbReference type="Proteomes" id="UP000010820"/>
    </source>
</evidence>
<proteinExistence type="predicted"/>
<organism evidence="1 2">
    <name type="scientific">Stutzerimonas stutzeri RCH2</name>
    <dbReference type="NCBI Taxonomy" id="644801"/>
    <lineage>
        <taxon>Bacteria</taxon>
        <taxon>Pseudomonadati</taxon>
        <taxon>Pseudomonadota</taxon>
        <taxon>Gammaproteobacteria</taxon>
        <taxon>Pseudomonadales</taxon>
        <taxon>Pseudomonadaceae</taxon>
        <taxon>Stutzerimonas</taxon>
    </lineage>
</organism>
<dbReference type="EMBL" id="CP003071">
    <property type="protein sequence ID" value="AGA88490.1"/>
    <property type="molecule type" value="Genomic_DNA"/>
</dbReference>
<name>L0GT09_STUST</name>
<dbReference type="eggNOG" id="ENOG5031G14">
    <property type="taxonomic scope" value="Bacteria"/>
</dbReference>
<gene>
    <name evidence="1" type="ORF">Psest_4017</name>
</gene>